<keyword evidence="2" id="KW-0808">Transferase</keyword>
<feature type="transmembrane region" description="Helical" evidence="1">
    <location>
        <begin position="371"/>
        <end position="396"/>
    </location>
</feature>
<name>B6DTM9_BODSA</name>
<reference evidence="2" key="1">
    <citation type="submission" date="2008-08" db="EMBL/GenBank/DDBJ databases">
        <title>Insights into the genome sequence of a free-living kinetoplastid: Bodo saltans (Kinetoplastida: Euglenozoa).</title>
        <authorList>
            <person name="Jackson A.P."/>
            <person name="Quail M.A."/>
            <person name="Berriman M."/>
        </authorList>
    </citation>
    <scope>NUCLEOTIDE SEQUENCE</scope>
    <source>
        <strain evidence="2">Lake Konstanz</strain>
    </source>
</reference>
<feature type="transmembrane region" description="Helical" evidence="1">
    <location>
        <begin position="36"/>
        <end position="59"/>
    </location>
</feature>
<dbReference type="Gene3D" id="3.30.70.1230">
    <property type="entry name" value="Nucleotide cyclase"/>
    <property type="match status" value="1"/>
</dbReference>
<protein>
    <submittedName>
        <fullName evidence="2">MAP protein kinase</fullName>
    </submittedName>
</protein>
<keyword evidence="1" id="KW-0812">Transmembrane</keyword>
<sequence>MAVAATNDYSQDDSDEAVKARSCKEKAVDIVCSLKFAMGVVIFVVAVVCTIVSFVPLYVEASRATEALALDYMVKVSSDVNQSASAYFRTAQGLVTNTIQSYRLGAFNGNDTTSVVKWLAYGATVVDQITLIFDLPNPLWTGSYVSPNYDIAPSGAFYAVEYNATYGNVSLINMTTLAVLQNYGTATIVPFRSRAYYPIIRNHQSWGSSFIGTSLRVNESVLPCGAPLVGGDGVSVGAVYVRTRYDVIEQYLYTLTIATNGLAMIFDPVDGNLVASSSRLDPNILFNGTTYSIPKYTDRVDPMLRRVVGTLGTALATCPVPCTATVGSGASSIYVMVTVVNDTYNLNKRLVVAIPSSDFLQRIRDATEVSLILAAVCGVVLVILGVCAVMLVVAPLDNLTVQLKNTKHLRGLDDETGPRSAMTEIRSIENAFEKLRVELKKMRSFLPESILQFVGDTASDEDSTIFMPSLGVPVDDDDEASLKAATSEGELEAAAPARRRRRNLIQDSLNMEFVLVTRRVTVVITNFRGFHNLLKLIGPSDLHRFHSELLSATLEVAKRHLGVTHGVSGDHFTFSWNAASHRRTHISAAMRFVRDMQVAMRTPPPELRHVCPERSAPSVSTLVSEYAADRTALKMSFGLATGPALCGNFGCESLKQPGIVGPVVQQAFALVHQCSAEQTVALVNQEASSVVKDEFSFLHWNYVVLPHDEHPTLISVLLGSSRGGDSVESKELEARAVDEDSRRYVNAAFNAFQQGRFDVAKGLVAKAEKGGPTWMSEGVRRALTLVNTTPPASFEGDAQSSVVVKDASESI</sequence>
<keyword evidence="1" id="KW-0472">Membrane</keyword>
<accession>B6DTM9</accession>
<dbReference type="EMBL" id="FJ168557">
    <property type="protein sequence ID" value="ACI16052.1"/>
    <property type="molecule type" value="Genomic_DNA"/>
</dbReference>
<organism evidence="2">
    <name type="scientific">Bodo saltans</name>
    <name type="common">Flagellated protozoan</name>
    <dbReference type="NCBI Taxonomy" id="75058"/>
    <lineage>
        <taxon>Eukaryota</taxon>
        <taxon>Discoba</taxon>
        <taxon>Euglenozoa</taxon>
        <taxon>Kinetoplastea</taxon>
        <taxon>Metakinetoplastina</taxon>
        <taxon>Eubodonida</taxon>
        <taxon>Bodonidae</taxon>
        <taxon>Bodo</taxon>
    </lineage>
</organism>
<keyword evidence="1" id="KW-1133">Transmembrane helix</keyword>
<dbReference type="InterPro" id="IPR029787">
    <property type="entry name" value="Nucleotide_cyclase"/>
</dbReference>
<dbReference type="AlphaFoldDB" id="B6DTM9"/>
<evidence type="ECO:0000256" key="1">
    <source>
        <dbReference type="SAM" id="Phobius"/>
    </source>
</evidence>
<proteinExistence type="predicted"/>
<evidence type="ECO:0000313" key="2">
    <source>
        <dbReference type="EMBL" id="ACI16052.1"/>
    </source>
</evidence>
<dbReference type="GO" id="GO:0016301">
    <property type="term" value="F:kinase activity"/>
    <property type="evidence" value="ECO:0007669"/>
    <property type="project" value="UniProtKB-KW"/>
</dbReference>
<keyword evidence="2" id="KW-0418">Kinase</keyword>
<dbReference type="SUPFAM" id="SSF55073">
    <property type="entry name" value="Nucleotide cyclase"/>
    <property type="match status" value="1"/>
</dbReference>
<dbReference type="VEuPathDB" id="TriTrypDB:BSAL_28095"/>